<feature type="region of interest" description="Disordered" evidence="5">
    <location>
        <begin position="99"/>
        <end position="119"/>
    </location>
</feature>
<keyword evidence="2 6" id="KW-0812">Transmembrane</keyword>
<accession>A0AAV0BSH5</accession>
<feature type="transmembrane region" description="Helical" evidence="6">
    <location>
        <begin position="34"/>
        <end position="56"/>
    </location>
</feature>
<dbReference type="GO" id="GO:0042147">
    <property type="term" value="P:retrograde transport, endosome to Golgi"/>
    <property type="evidence" value="ECO:0007669"/>
    <property type="project" value="TreeGrafter"/>
</dbReference>
<dbReference type="GO" id="GO:0005768">
    <property type="term" value="C:endosome"/>
    <property type="evidence" value="ECO:0007669"/>
    <property type="project" value="TreeGrafter"/>
</dbReference>
<comment type="caution">
    <text evidence="7">The sequence shown here is derived from an EMBL/GenBank/DDBJ whole genome shotgun (WGS) entry which is preliminary data.</text>
</comment>
<dbReference type="GO" id="GO:0005829">
    <property type="term" value="C:cytosol"/>
    <property type="evidence" value="ECO:0007669"/>
    <property type="project" value="GOC"/>
</dbReference>
<dbReference type="Proteomes" id="UP001153365">
    <property type="component" value="Unassembled WGS sequence"/>
</dbReference>
<evidence type="ECO:0000256" key="4">
    <source>
        <dbReference type="ARBA" id="ARBA00023136"/>
    </source>
</evidence>
<dbReference type="GO" id="GO:0045332">
    <property type="term" value="P:phospholipid translocation"/>
    <property type="evidence" value="ECO:0007669"/>
    <property type="project" value="TreeGrafter"/>
</dbReference>
<proteinExistence type="predicted"/>
<feature type="transmembrane region" description="Helical" evidence="6">
    <location>
        <begin position="213"/>
        <end position="239"/>
    </location>
</feature>
<dbReference type="AlphaFoldDB" id="A0AAV0BSH5"/>
<dbReference type="InterPro" id="IPR006603">
    <property type="entry name" value="PQ-loop_rpt"/>
</dbReference>
<evidence type="ECO:0000256" key="6">
    <source>
        <dbReference type="SAM" id="Phobius"/>
    </source>
</evidence>
<feature type="transmembrane region" description="Helical" evidence="6">
    <location>
        <begin position="183"/>
        <end position="201"/>
    </location>
</feature>
<dbReference type="PANTHER" id="PTHR14856:SF9">
    <property type="entry name" value="PQ-LOOP REPEAT-CONTAINING PROTEIN 1"/>
    <property type="match status" value="1"/>
</dbReference>
<dbReference type="EMBL" id="CALTRL010006069">
    <property type="protein sequence ID" value="CAH7689377.1"/>
    <property type="molecule type" value="Genomic_DNA"/>
</dbReference>
<dbReference type="InterPro" id="IPR052241">
    <property type="entry name" value="SLC66/Scramblase_ANY1"/>
</dbReference>
<dbReference type="GO" id="GO:0016020">
    <property type="term" value="C:membrane"/>
    <property type="evidence" value="ECO:0007669"/>
    <property type="project" value="UniProtKB-SubCell"/>
</dbReference>
<dbReference type="Gene3D" id="1.20.1280.290">
    <property type="match status" value="2"/>
</dbReference>
<keyword evidence="3 6" id="KW-1133">Transmembrane helix</keyword>
<evidence type="ECO:0000313" key="7">
    <source>
        <dbReference type="EMBL" id="CAH7689377.1"/>
    </source>
</evidence>
<name>A0AAV0BSH5_PHAPC</name>
<evidence type="ECO:0000256" key="3">
    <source>
        <dbReference type="ARBA" id="ARBA00022989"/>
    </source>
</evidence>
<feature type="compositionally biased region" description="Polar residues" evidence="5">
    <location>
        <begin position="99"/>
        <end position="109"/>
    </location>
</feature>
<keyword evidence="8" id="KW-1185">Reference proteome</keyword>
<reference evidence="7" key="1">
    <citation type="submission" date="2022-06" db="EMBL/GenBank/DDBJ databases">
        <authorList>
            <consortium name="SYNGENTA / RWTH Aachen University"/>
        </authorList>
    </citation>
    <scope>NUCLEOTIDE SEQUENCE</scope>
</reference>
<protein>
    <recommendedName>
        <fullName evidence="9">PQ loop repeat protein</fullName>
    </recommendedName>
</protein>
<comment type="subcellular location">
    <subcellularLocation>
        <location evidence="1">Membrane</location>
        <topology evidence="1">Multi-pass membrane protein</topology>
    </subcellularLocation>
</comment>
<feature type="transmembrane region" description="Helical" evidence="6">
    <location>
        <begin position="157"/>
        <end position="177"/>
    </location>
</feature>
<evidence type="ECO:0000256" key="1">
    <source>
        <dbReference type="ARBA" id="ARBA00004141"/>
    </source>
</evidence>
<keyword evidence="4 6" id="KW-0472">Membrane</keyword>
<organism evidence="7 8">
    <name type="scientific">Phakopsora pachyrhizi</name>
    <name type="common">Asian soybean rust disease fungus</name>
    <dbReference type="NCBI Taxonomy" id="170000"/>
    <lineage>
        <taxon>Eukaryota</taxon>
        <taxon>Fungi</taxon>
        <taxon>Dikarya</taxon>
        <taxon>Basidiomycota</taxon>
        <taxon>Pucciniomycotina</taxon>
        <taxon>Pucciniomycetes</taxon>
        <taxon>Pucciniales</taxon>
        <taxon>Phakopsoraceae</taxon>
        <taxon>Phakopsora</taxon>
    </lineage>
</organism>
<evidence type="ECO:0000313" key="8">
    <source>
        <dbReference type="Proteomes" id="UP001153365"/>
    </source>
</evidence>
<evidence type="ECO:0000256" key="5">
    <source>
        <dbReference type="SAM" id="MobiDB-lite"/>
    </source>
</evidence>
<dbReference type="PANTHER" id="PTHR14856">
    <property type="entry name" value="PQ-LOOP REPEAT-CONTAINING PROTEIN 1-LIKE PROTEIN"/>
    <property type="match status" value="1"/>
</dbReference>
<feature type="transmembrane region" description="Helical" evidence="6">
    <location>
        <begin position="245"/>
        <end position="263"/>
    </location>
</feature>
<dbReference type="GO" id="GO:0005802">
    <property type="term" value="C:trans-Golgi network"/>
    <property type="evidence" value="ECO:0007669"/>
    <property type="project" value="TreeGrafter"/>
</dbReference>
<dbReference type="SMART" id="SM00679">
    <property type="entry name" value="CTNS"/>
    <property type="match status" value="2"/>
</dbReference>
<gene>
    <name evidence="7" type="ORF">PPACK8108_LOCUS24438</name>
</gene>
<sequence length="294" mass="32977">MTWISTLSSIGMATGPPLVYLDQYRTIQKNKNSIGFSHQTCLVLLVSNITRLFYWLGERFDTALLIQSILMVFTQLGLLRLCLRYSSNRLDQNRDSISTASFSSDNPHSPSHMHDQSPRSSTLLITPLQSNPGSLIQSSSSSSSSIKSSSASSSYRFFGYLDQLAALIASEAVLFLVLQRFDWFVQLIGFIALGLESTLPIPQLISNYQRKSLAGFSSFVLFGWLFGDCFKSVYLIFITPDQNPIQFKICGLFQLTIDFLILFQSIIYRKKTKIDNINLVETNSSSSESIIHSP</sequence>
<dbReference type="Pfam" id="PF04193">
    <property type="entry name" value="PQ-loop"/>
    <property type="match status" value="2"/>
</dbReference>
<feature type="transmembrane region" description="Helical" evidence="6">
    <location>
        <begin position="62"/>
        <end position="83"/>
    </location>
</feature>
<dbReference type="FunFam" id="1.20.1280.290:FF:000005">
    <property type="entry name" value="PQ-loop repeat-containing protein 1"/>
    <property type="match status" value="1"/>
</dbReference>
<evidence type="ECO:0000256" key="2">
    <source>
        <dbReference type="ARBA" id="ARBA00022692"/>
    </source>
</evidence>
<evidence type="ECO:0008006" key="9">
    <source>
        <dbReference type="Google" id="ProtNLM"/>
    </source>
</evidence>